<evidence type="ECO:0000259" key="2">
    <source>
        <dbReference type="Pfam" id="PF00656"/>
    </source>
</evidence>
<dbReference type="InterPro" id="IPR011600">
    <property type="entry name" value="Pept_C14_caspase"/>
</dbReference>
<dbReference type="Gene3D" id="3.40.50.1460">
    <property type="match status" value="1"/>
</dbReference>
<dbReference type="InterPro" id="IPR029030">
    <property type="entry name" value="Caspase-like_dom_sf"/>
</dbReference>
<protein>
    <submittedName>
        <fullName evidence="3">Caspase family protein</fullName>
    </submittedName>
</protein>
<sequence>MGNTRAILVGVSTYAGFGINQLPMCKNDLYEVRDTLKTGLNVDPRDIFICGESGLVLIGDLIQKFEEMETKLTEDDTFIFYFTGHGGNSCLRLSYGRINLQGLIDLIENKISTKSKIIIIDSCHSGDFEISGKAKFDIEKTIEEFAGHGYAVLASCGPDQESGFNEPRKISLYTSFVCDALRNPALIREGKKSLEMIGKAIEQYSSAWESNHPDGIQQHPIFRSNIGGTIFFSVAEYHPYQITNIYEETERYIIYAVKPVHHSDVKRLAVKVILKNNFLMEEIADLTLEIKDKLLYAEVYQSANEERRFKGKPTNIVWCYFGFDQEDMVHPHYLWLSTWVDDSQDKDSWYGSKKDSKIIRGVYVEEDPNYEILRSIMNYTGEVEKDELMQRMHEILTEMITLGEEMIYNFREYKNEVISEEELVLLNEGLGIKITDLYMQQNDLPAAPIELYEWATFQIDIGATIQDFALFFDRKNLTLWNADNRKFLMEQSINRYQKDLERLKEKEKMLQIDEDDT</sequence>
<dbReference type="EMBL" id="JACOOS010000005">
    <property type="protein sequence ID" value="MBC5677169.1"/>
    <property type="molecule type" value="Genomic_DNA"/>
</dbReference>
<evidence type="ECO:0000313" key="4">
    <source>
        <dbReference type="Proteomes" id="UP000635828"/>
    </source>
</evidence>
<feature type="coiled-coil region" evidence="1">
    <location>
        <begin position="486"/>
        <end position="513"/>
    </location>
</feature>
<proteinExistence type="predicted"/>
<organism evidence="3 4">
    <name type="scientific">Anaerostipes hominis</name>
    <name type="common">ex Liu et al. 2021</name>
    <dbReference type="NCBI Taxonomy" id="2763018"/>
    <lineage>
        <taxon>Bacteria</taxon>
        <taxon>Bacillati</taxon>
        <taxon>Bacillota</taxon>
        <taxon>Clostridia</taxon>
        <taxon>Lachnospirales</taxon>
        <taxon>Lachnospiraceae</taxon>
        <taxon>Anaerostipes</taxon>
    </lineage>
</organism>
<gene>
    <name evidence="3" type="ORF">H8S22_05985</name>
</gene>
<evidence type="ECO:0000256" key="1">
    <source>
        <dbReference type="SAM" id="Coils"/>
    </source>
</evidence>
<dbReference type="SUPFAM" id="SSF52129">
    <property type="entry name" value="Caspase-like"/>
    <property type="match status" value="1"/>
</dbReference>
<comment type="caution">
    <text evidence="3">The sequence shown here is derived from an EMBL/GenBank/DDBJ whole genome shotgun (WGS) entry which is preliminary data.</text>
</comment>
<dbReference type="RefSeq" id="WP_024727342.1">
    <property type="nucleotide sequence ID" value="NZ_JACOOS010000005.1"/>
</dbReference>
<reference evidence="3 4" key="1">
    <citation type="submission" date="2020-08" db="EMBL/GenBank/DDBJ databases">
        <title>Genome public.</title>
        <authorList>
            <person name="Liu C."/>
            <person name="Sun Q."/>
        </authorList>
    </citation>
    <scope>NUCLEOTIDE SEQUENCE [LARGE SCALE GENOMIC DNA]</scope>
    <source>
        <strain evidence="3 4">NSJ-7</strain>
    </source>
</reference>
<dbReference type="Proteomes" id="UP000635828">
    <property type="component" value="Unassembled WGS sequence"/>
</dbReference>
<accession>A0ABR7FPV0</accession>
<feature type="domain" description="Peptidase C14 caspase" evidence="2">
    <location>
        <begin position="5"/>
        <end position="202"/>
    </location>
</feature>
<keyword evidence="4" id="KW-1185">Reference proteome</keyword>
<name>A0ABR7FPV0_9FIRM</name>
<keyword evidence="1" id="KW-0175">Coiled coil</keyword>
<evidence type="ECO:0000313" key="3">
    <source>
        <dbReference type="EMBL" id="MBC5677169.1"/>
    </source>
</evidence>
<dbReference type="Pfam" id="PF00656">
    <property type="entry name" value="Peptidase_C14"/>
    <property type="match status" value="1"/>
</dbReference>